<dbReference type="RefSeq" id="XP_783343.2">
    <property type="nucleotide sequence ID" value="XM_778250.5"/>
</dbReference>
<evidence type="ECO:0000259" key="10">
    <source>
        <dbReference type="SMART" id="SM00454"/>
    </source>
</evidence>
<evidence type="ECO:0000313" key="11">
    <source>
        <dbReference type="EnsemblMetazoa" id="XP_783343"/>
    </source>
</evidence>
<feature type="compositionally biased region" description="Polar residues" evidence="9">
    <location>
        <begin position="224"/>
        <end position="244"/>
    </location>
</feature>
<feature type="repeat" description="ANK" evidence="8">
    <location>
        <begin position="31"/>
        <end position="63"/>
    </location>
</feature>
<dbReference type="GO" id="GO:0016779">
    <property type="term" value="F:nucleotidyltransferase activity"/>
    <property type="evidence" value="ECO:0007669"/>
    <property type="project" value="UniProtKB-KW"/>
</dbReference>
<keyword evidence="3" id="KW-0548">Nucleotidyltransferase</keyword>
<dbReference type="InterPro" id="IPR002110">
    <property type="entry name" value="Ankyrin_rpt"/>
</dbReference>
<organism evidence="11 12">
    <name type="scientific">Strongylocentrotus purpuratus</name>
    <name type="common">Purple sea urchin</name>
    <dbReference type="NCBI Taxonomy" id="7668"/>
    <lineage>
        <taxon>Eukaryota</taxon>
        <taxon>Metazoa</taxon>
        <taxon>Echinodermata</taxon>
        <taxon>Eleutherozoa</taxon>
        <taxon>Echinozoa</taxon>
        <taxon>Echinoidea</taxon>
        <taxon>Euechinoidea</taxon>
        <taxon>Echinacea</taxon>
        <taxon>Camarodonta</taxon>
        <taxon>Echinidea</taxon>
        <taxon>Strongylocentrotidae</taxon>
        <taxon>Strongylocentrotus</taxon>
    </lineage>
</organism>
<evidence type="ECO:0000256" key="4">
    <source>
        <dbReference type="ARBA" id="ARBA00022737"/>
    </source>
</evidence>
<dbReference type="EnsemblMetazoa" id="XM_778250">
    <property type="protein sequence ID" value="XP_783343"/>
    <property type="gene ID" value="LOC578061"/>
</dbReference>
<evidence type="ECO:0000256" key="3">
    <source>
        <dbReference type="ARBA" id="ARBA00022695"/>
    </source>
</evidence>
<keyword evidence="3" id="KW-0808">Transferase</keyword>
<dbReference type="InterPro" id="IPR001660">
    <property type="entry name" value="SAM"/>
</dbReference>
<dbReference type="InterPro" id="IPR036770">
    <property type="entry name" value="Ankyrin_rpt-contain_sf"/>
</dbReference>
<evidence type="ECO:0000256" key="9">
    <source>
        <dbReference type="SAM" id="MobiDB-lite"/>
    </source>
</evidence>
<dbReference type="OrthoDB" id="76949at2759"/>
<reference evidence="12" key="1">
    <citation type="submission" date="2015-02" db="EMBL/GenBank/DDBJ databases">
        <title>Genome sequencing for Strongylocentrotus purpuratus.</title>
        <authorList>
            <person name="Murali S."/>
            <person name="Liu Y."/>
            <person name="Vee V."/>
            <person name="English A."/>
            <person name="Wang M."/>
            <person name="Skinner E."/>
            <person name="Han Y."/>
            <person name="Muzny D.M."/>
            <person name="Worley K.C."/>
            <person name="Gibbs R.A."/>
        </authorList>
    </citation>
    <scope>NUCLEOTIDE SEQUENCE</scope>
</reference>
<dbReference type="CDD" id="cd09517">
    <property type="entry name" value="SAM_USH1G_HARP"/>
    <property type="match status" value="1"/>
</dbReference>
<feature type="region of interest" description="Disordered" evidence="9">
    <location>
        <begin position="153"/>
        <end position="244"/>
    </location>
</feature>
<feature type="repeat" description="ANK" evidence="8">
    <location>
        <begin position="64"/>
        <end position="96"/>
    </location>
</feature>
<dbReference type="InterPro" id="IPR013761">
    <property type="entry name" value="SAM/pointed_sf"/>
</dbReference>
<sequence>MATKFHAAAKEGHLDPLREATKRDCNRADETGMTPTLWAATNGHIDALRLIVSRGGDPDKADLQGHTALHFAALYGHSTVIEYLVSFGCNLWALNNDYKMAMTLAMEGGYGEIVKVLDDVAGRQAATNKKVVQKAKQKAIKDADERVKKLDKMVKEHEAQMKKDEKQSKNKSGRGTIKTPSQGISESSFSDVLNSRVTKRDSLMASDPSEGASKSNRKRGDGDGTSSTGLPASDSSSVENSENGETLANYQDSRFWLPNRNSNAMMSLAREGESVDIDDALATLDNSIDDATGDPSEAAKQRRKPLDRDNGSHHSRTAKPGDSISTVFRGDQAMWAEFEIDLEDDVDASSSAIELFLTVNDLEDYIPVFFDEDIDMKALELLTDQDILDLKLPLGPRRKLNQAIAKRKEALATPRAICDSAI</sequence>
<dbReference type="SUPFAM" id="SSF47769">
    <property type="entry name" value="SAM/Pointed domain"/>
    <property type="match status" value="1"/>
</dbReference>
<dbReference type="PROSITE" id="PS50297">
    <property type="entry name" value="ANK_REP_REGION"/>
    <property type="match status" value="2"/>
</dbReference>
<comment type="catalytic activity">
    <reaction evidence="7">
        <text>NAD(+) + (ADP-D-ribosyl)n-acceptor = nicotinamide + (ADP-D-ribosyl)n+1-acceptor + H(+).</text>
        <dbReference type="EC" id="2.4.2.30"/>
    </reaction>
</comment>
<feature type="compositionally biased region" description="Basic and acidic residues" evidence="9">
    <location>
        <begin position="297"/>
        <end position="312"/>
    </location>
</feature>
<keyword evidence="4" id="KW-0677">Repeat</keyword>
<evidence type="ECO:0000256" key="2">
    <source>
        <dbReference type="ARBA" id="ARBA00022676"/>
    </source>
</evidence>
<dbReference type="PANTHER" id="PTHR24171:SF8">
    <property type="entry name" value="BRCA1-ASSOCIATED RING DOMAIN PROTEIN 1"/>
    <property type="match status" value="1"/>
</dbReference>
<evidence type="ECO:0000256" key="8">
    <source>
        <dbReference type="PROSITE-ProRule" id="PRU00023"/>
    </source>
</evidence>
<dbReference type="Gene3D" id="1.25.40.20">
    <property type="entry name" value="Ankyrin repeat-containing domain"/>
    <property type="match status" value="1"/>
</dbReference>
<evidence type="ECO:0000256" key="6">
    <source>
        <dbReference type="ARBA" id="ARBA00024347"/>
    </source>
</evidence>
<dbReference type="SMART" id="SM00454">
    <property type="entry name" value="SAM"/>
    <property type="match status" value="1"/>
</dbReference>
<dbReference type="SUPFAM" id="SSF48403">
    <property type="entry name" value="Ankyrin repeat"/>
    <property type="match status" value="1"/>
</dbReference>
<dbReference type="SMART" id="SM00248">
    <property type="entry name" value="ANK"/>
    <property type="match status" value="2"/>
</dbReference>
<name>A0A7M7RD63_STRPU</name>
<evidence type="ECO:0000256" key="5">
    <source>
        <dbReference type="ARBA" id="ARBA00023043"/>
    </source>
</evidence>
<keyword evidence="5 8" id="KW-0040">ANK repeat</keyword>
<accession>A0A7M7RD63</accession>
<keyword evidence="2" id="KW-0328">Glycosyltransferase</keyword>
<protein>
    <recommendedName>
        <fullName evidence="1">NAD(+) ADP-ribosyltransferase</fullName>
        <ecNumber evidence="1">2.4.2.30</ecNumber>
    </recommendedName>
</protein>
<dbReference type="Pfam" id="PF13637">
    <property type="entry name" value="Ank_4"/>
    <property type="match status" value="1"/>
</dbReference>
<dbReference type="PROSITE" id="PS50088">
    <property type="entry name" value="ANK_REPEAT"/>
    <property type="match status" value="2"/>
</dbReference>
<dbReference type="OMA" id="VMYVGTF"/>
<dbReference type="PANTHER" id="PTHR24171">
    <property type="entry name" value="ANKYRIN REPEAT DOMAIN-CONTAINING PROTEIN 39-RELATED"/>
    <property type="match status" value="1"/>
</dbReference>
<comment type="similarity">
    <text evidence="6">Belongs to the ARTD/PARP family.</text>
</comment>
<proteinExistence type="inferred from homology"/>
<dbReference type="Gene3D" id="1.10.150.50">
    <property type="entry name" value="Transcription Factor, Ets-1"/>
    <property type="match status" value="1"/>
</dbReference>
<dbReference type="EC" id="2.4.2.30" evidence="1"/>
<feature type="compositionally biased region" description="Polar residues" evidence="9">
    <location>
        <begin position="178"/>
        <end position="196"/>
    </location>
</feature>
<dbReference type="KEGG" id="spu:578061"/>
<dbReference type="InParanoid" id="A0A7M7RD63"/>
<keyword evidence="12" id="KW-1185">Reference proteome</keyword>
<dbReference type="Pfam" id="PF00536">
    <property type="entry name" value="SAM_1"/>
    <property type="match status" value="1"/>
</dbReference>
<dbReference type="Proteomes" id="UP000007110">
    <property type="component" value="Unassembled WGS sequence"/>
</dbReference>
<evidence type="ECO:0000256" key="7">
    <source>
        <dbReference type="ARBA" id="ARBA00033987"/>
    </source>
</evidence>
<reference evidence="11" key="2">
    <citation type="submission" date="2021-01" db="UniProtKB">
        <authorList>
            <consortium name="EnsemblMetazoa"/>
        </authorList>
    </citation>
    <scope>IDENTIFICATION</scope>
</reference>
<dbReference type="FunCoup" id="A0A7M7RD63">
    <property type="interactions" value="216"/>
</dbReference>
<dbReference type="AlphaFoldDB" id="A0A7M7RD63"/>
<feature type="compositionally biased region" description="Basic and acidic residues" evidence="9">
    <location>
        <begin position="153"/>
        <end position="168"/>
    </location>
</feature>
<feature type="domain" description="SAM" evidence="10">
    <location>
        <begin position="346"/>
        <end position="410"/>
    </location>
</feature>
<evidence type="ECO:0000313" key="12">
    <source>
        <dbReference type="Proteomes" id="UP000007110"/>
    </source>
</evidence>
<dbReference type="GO" id="GO:0003950">
    <property type="term" value="F:NAD+ poly-ADP-ribosyltransferase activity"/>
    <property type="evidence" value="ECO:0007669"/>
    <property type="project" value="UniProtKB-EC"/>
</dbReference>
<feature type="region of interest" description="Disordered" evidence="9">
    <location>
        <begin position="286"/>
        <end position="323"/>
    </location>
</feature>
<evidence type="ECO:0000256" key="1">
    <source>
        <dbReference type="ARBA" id="ARBA00012020"/>
    </source>
</evidence>
<dbReference type="GeneID" id="578061"/>